<feature type="active site" description="Proton donor" evidence="5">
    <location>
        <position position="394"/>
    </location>
</feature>
<evidence type="ECO:0000313" key="8">
    <source>
        <dbReference type="EMBL" id="OEU21906.1"/>
    </source>
</evidence>
<gene>
    <name evidence="8" type="ORF">FRACYDRAFT_232052</name>
</gene>
<feature type="domain" description="Glycoside hydrolase family 20 catalytic" evidence="7">
    <location>
        <begin position="688"/>
        <end position="851"/>
    </location>
</feature>
<evidence type="ECO:0000256" key="4">
    <source>
        <dbReference type="ARBA" id="ARBA00022801"/>
    </source>
</evidence>
<dbReference type="PANTHER" id="PTHR22600">
    <property type="entry name" value="BETA-HEXOSAMINIDASE"/>
    <property type="match status" value="1"/>
</dbReference>
<dbReference type="GO" id="GO:0005975">
    <property type="term" value="P:carbohydrate metabolic process"/>
    <property type="evidence" value="ECO:0007669"/>
    <property type="project" value="InterPro"/>
</dbReference>
<comment type="similarity">
    <text evidence="2">Belongs to the glycosyl hydrolase 20 family.</text>
</comment>
<dbReference type="AlphaFoldDB" id="A0A1E7FUR9"/>
<dbReference type="Gene3D" id="3.20.20.80">
    <property type="entry name" value="Glycosidases"/>
    <property type="match status" value="2"/>
</dbReference>
<dbReference type="EMBL" id="KV784353">
    <property type="protein sequence ID" value="OEU21906.1"/>
    <property type="molecule type" value="Genomic_DNA"/>
</dbReference>
<dbReference type="InterPro" id="IPR025705">
    <property type="entry name" value="Beta_hexosaminidase_sua/sub"/>
</dbReference>
<dbReference type="GO" id="GO:0016020">
    <property type="term" value="C:membrane"/>
    <property type="evidence" value="ECO:0007669"/>
    <property type="project" value="TreeGrafter"/>
</dbReference>
<dbReference type="InterPro" id="IPR017853">
    <property type="entry name" value="GH"/>
</dbReference>
<dbReference type="GO" id="GO:0030203">
    <property type="term" value="P:glycosaminoglycan metabolic process"/>
    <property type="evidence" value="ECO:0007669"/>
    <property type="project" value="TreeGrafter"/>
</dbReference>
<evidence type="ECO:0000313" key="9">
    <source>
        <dbReference type="Proteomes" id="UP000095751"/>
    </source>
</evidence>
<feature type="region of interest" description="Disordered" evidence="6">
    <location>
        <begin position="79"/>
        <end position="153"/>
    </location>
</feature>
<dbReference type="EC" id="3.2.1.52" evidence="3"/>
<evidence type="ECO:0000256" key="3">
    <source>
        <dbReference type="ARBA" id="ARBA00012663"/>
    </source>
</evidence>
<dbReference type="InParanoid" id="A0A1E7FUR9"/>
<proteinExistence type="inferred from homology"/>
<reference evidence="8 9" key="1">
    <citation type="submission" date="2016-09" db="EMBL/GenBank/DDBJ databases">
        <title>Extensive genetic diversity and differential bi-allelic expression allows diatom success in the polar Southern Ocean.</title>
        <authorList>
            <consortium name="DOE Joint Genome Institute"/>
            <person name="Mock T."/>
            <person name="Otillar R.P."/>
            <person name="Strauss J."/>
            <person name="Dupont C."/>
            <person name="Frickenhaus S."/>
            <person name="Maumus F."/>
            <person name="Mcmullan M."/>
            <person name="Sanges R."/>
            <person name="Schmutz J."/>
            <person name="Toseland A."/>
            <person name="Valas R."/>
            <person name="Veluchamy A."/>
            <person name="Ward B.J."/>
            <person name="Allen A."/>
            <person name="Barry K."/>
            <person name="Falciatore A."/>
            <person name="Ferrante M."/>
            <person name="Fortunato A.E."/>
            <person name="Gloeckner G."/>
            <person name="Gruber A."/>
            <person name="Hipkin R."/>
            <person name="Janech M."/>
            <person name="Kroth P."/>
            <person name="Leese F."/>
            <person name="Lindquist E."/>
            <person name="Lyon B.R."/>
            <person name="Martin J."/>
            <person name="Mayer C."/>
            <person name="Parker M."/>
            <person name="Quesneville H."/>
            <person name="Raymond J."/>
            <person name="Uhlig C."/>
            <person name="Valentin K.U."/>
            <person name="Worden A.Z."/>
            <person name="Armbrust E.V."/>
            <person name="Bowler C."/>
            <person name="Green B."/>
            <person name="Moulton V."/>
            <person name="Van Oosterhout C."/>
            <person name="Grigoriev I."/>
        </authorList>
    </citation>
    <scope>NUCLEOTIDE SEQUENCE [LARGE SCALE GENOMIC DNA]</scope>
    <source>
        <strain evidence="8 9">CCMP1102</strain>
    </source>
</reference>
<evidence type="ECO:0000259" key="7">
    <source>
        <dbReference type="Pfam" id="PF00728"/>
    </source>
</evidence>
<keyword evidence="9" id="KW-1185">Reference proteome</keyword>
<dbReference type="PANTHER" id="PTHR22600:SF23">
    <property type="entry name" value="BETA-N-ACETYLHEXOSAMINIDASE"/>
    <property type="match status" value="1"/>
</dbReference>
<name>A0A1E7FUR9_9STRA</name>
<feature type="compositionally biased region" description="Basic and acidic residues" evidence="6">
    <location>
        <begin position="101"/>
        <end position="127"/>
    </location>
</feature>
<evidence type="ECO:0000256" key="6">
    <source>
        <dbReference type="SAM" id="MobiDB-lite"/>
    </source>
</evidence>
<accession>A0A1E7FUR9</accession>
<evidence type="ECO:0000256" key="1">
    <source>
        <dbReference type="ARBA" id="ARBA00001231"/>
    </source>
</evidence>
<protein>
    <recommendedName>
        <fullName evidence="3">beta-N-acetylhexosaminidase</fullName>
        <ecNumber evidence="3">3.2.1.52</ecNumber>
    </recommendedName>
</protein>
<dbReference type="PRINTS" id="PR00738">
    <property type="entry name" value="GLHYDRLASE20"/>
</dbReference>
<feature type="domain" description="Glycoside hydrolase family 20 catalytic" evidence="7">
    <location>
        <begin position="239"/>
        <end position="490"/>
    </location>
</feature>
<feature type="region of interest" description="Disordered" evidence="6">
    <location>
        <begin position="1"/>
        <end position="39"/>
    </location>
</feature>
<dbReference type="Proteomes" id="UP000095751">
    <property type="component" value="Unassembled WGS sequence"/>
</dbReference>
<evidence type="ECO:0000256" key="5">
    <source>
        <dbReference type="PIRSR" id="PIRSR625705-1"/>
    </source>
</evidence>
<keyword evidence="4" id="KW-0378">Hydrolase</keyword>
<feature type="compositionally biased region" description="Basic residues" evidence="6">
    <location>
        <begin position="13"/>
        <end position="35"/>
    </location>
</feature>
<evidence type="ECO:0000256" key="2">
    <source>
        <dbReference type="ARBA" id="ARBA00006285"/>
    </source>
</evidence>
<sequence length="1101" mass="125719">MGESGFDTNPRRQSMKQLRRVPPTRKRNSKNRRRSSTLSALSRKKNVAVIFYAIVAFSILSLCVQFSRDHHGIQTTTAEGNFLTIPNPPERRDAHAKKSRQLKDPGEGDNKNPKTENESAVEHKNDNTGENDDNEDNTDIKNGATTSARMGIKEKRKIRDNWNGRKNKNHVHNHIESTTKRIPKDWFDFILPTQRRFHKASSTEYIDVANFSMGEPIDTLSNKFDISSLHSTNLTNELPHLGVLLDAGRHYFPIEWIKRMIDVLSIMNYNLIHFRLTDDQTFNVQLESQPLLAYPTTLNNNTKVYSPNELRDIVKYAKSKGIQVVPEINVPGHAASWGGIPELIVQCPQFICRKGYGVPLNVSSPKLRPVLKDILEEIVDIFDKPPYLHLGGDEVDMAKPCFDEIGETMFDYNDFENMLRSVLLEVGYNDTQVIRWEMTHIPKGLTRAGDITQFWFGHLGEEVWLQKYGKDFSKPVFLSTGLYFDTNEEESAWDVYVKTKRLKHNQHQKSPILGVIGGTFELSTQYWHDRNVIGKLLAVSMGVSNINTFDRLEFFSRYREICKSTGFDDSVCNLYGLAPRRYEEFRMELKDGRGEDCVWTNWIANVCNRLTKGEHGRGYQQLSTNRGSRSKKIKNAYETAQVAKEWFWLSYFKDTEWEVINTDTTNKTLDDILSHVHEAFRVKRFVQHTGIIMDIAQFPVRKIERLEEIVHKTMSRLGLNTIQLRLINDFSFAYYSSRHAHMFYMPPIGIPDSISNEYPSMKDLMVFRGYAATLGVAIMPEVSISTNAGGLYRSAFNVECANFLCEHGRYIPQDIGNANYVPVAYSIVQELLKLSSSKYLHLGYDEREMSTPCFLEASITPDFDQFEAKLQQLLKLAGVKSDRVVRWENMEKVHYPGRLGDITQCSAGESCESIAISKGSNSEDVTSSPWFGTVDILRGGPWKIYETTYDLASRSPIGLMAEVGGLRRDNFSENFLSYRLLAFNIGTLDLPKMDRDKFEKAFVDTCSALASKEDFDNDGKMAATLILKCKGFASTNDDALSIVQINEDKKLQDFAQAICKERTMRTVFRGMKNASSIPTAISMHEGIVDREHEEISRGRKH</sequence>
<dbReference type="OrthoDB" id="44496at2759"/>
<comment type="catalytic activity">
    <reaction evidence="1">
        <text>Hydrolysis of terminal non-reducing N-acetyl-D-hexosamine residues in N-acetyl-beta-D-hexosaminides.</text>
        <dbReference type="EC" id="3.2.1.52"/>
    </reaction>
</comment>
<organism evidence="8 9">
    <name type="scientific">Fragilariopsis cylindrus CCMP1102</name>
    <dbReference type="NCBI Taxonomy" id="635003"/>
    <lineage>
        <taxon>Eukaryota</taxon>
        <taxon>Sar</taxon>
        <taxon>Stramenopiles</taxon>
        <taxon>Ochrophyta</taxon>
        <taxon>Bacillariophyta</taxon>
        <taxon>Bacillariophyceae</taxon>
        <taxon>Bacillariophycidae</taxon>
        <taxon>Bacillariales</taxon>
        <taxon>Bacillariaceae</taxon>
        <taxon>Fragilariopsis</taxon>
    </lineage>
</organism>
<dbReference type="KEGG" id="fcy:FRACYDRAFT_232052"/>
<dbReference type="Pfam" id="PF00728">
    <property type="entry name" value="Glyco_hydro_20"/>
    <property type="match status" value="2"/>
</dbReference>
<dbReference type="GO" id="GO:0004563">
    <property type="term" value="F:beta-N-acetylhexosaminidase activity"/>
    <property type="evidence" value="ECO:0007669"/>
    <property type="project" value="UniProtKB-EC"/>
</dbReference>
<dbReference type="SUPFAM" id="SSF51445">
    <property type="entry name" value="(Trans)glycosidases"/>
    <property type="match status" value="2"/>
</dbReference>
<dbReference type="InterPro" id="IPR015883">
    <property type="entry name" value="Glyco_hydro_20_cat"/>
</dbReference>